<keyword evidence="7 9" id="KW-0862">Zinc</keyword>
<dbReference type="STRING" id="1081108.A0A162JEF5"/>
<keyword evidence="5 9" id="KW-0479">Metal-binding</keyword>
<dbReference type="GO" id="GO:0008270">
    <property type="term" value="F:zinc ion binding"/>
    <property type="evidence" value="ECO:0007669"/>
    <property type="project" value="InterPro"/>
</dbReference>
<dbReference type="InterPro" id="IPR001948">
    <property type="entry name" value="Peptidase_M18"/>
</dbReference>
<keyword evidence="4 9" id="KW-0645">Protease</keyword>
<evidence type="ECO:0000313" key="11">
    <source>
        <dbReference type="EMBL" id="OAA67732.1"/>
    </source>
</evidence>
<reference evidence="11 12" key="1">
    <citation type="journal article" date="2016" name="Genome Biol. Evol.">
        <title>Divergent and convergent evolution of fungal pathogenicity.</title>
        <authorList>
            <person name="Shang Y."/>
            <person name="Xiao G."/>
            <person name="Zheng P."/>
            <person name="Cen K."/>
            <person name="Zhan S."/>
            <person name="Wang C."/>
        </authorList>
    </citation>
    <scope>NUCLEOTIDE SEQUENCE [LARGE SCALE GENOMIC DNA]</scope>
    <source>
        <strain evidence="11 12">RCEF 1005</strain>
    </source>
</reference>
<organism evidence="11 12">
    <name type="scientific">Akanthomyces lecanii RCEF 1005</name>
    <dbReference type="NCBI Taxonomy" id="1081108"/>
    <lineage>
        <taxon>Eukaryota</taxon>
        <taxon>Fungi</taxon>
        <taxon>Dikarya</taxon>
        <taxon>Ascomycota</taxon>
        <taxon>Pezizomycotina</taxon>
        <taxon>Sordariomycetes</taxon>
        <taxon>Hypocreomycetidae</taxon>
        <taxon>Hypocreales</taxon>
        <taxon>Cordycipitaceae</taxon>
        <taxon>Akanthomyces</taxon>
        <taxon>Cordyceps confragosa</taxon>
    </lineage>
</organism>
<dbReference type="Gene3D" id="3.40.630.10">
    <property type="entry name" value="Zn peptidases"/>
    <property type="match status" value="1"/>
</dbReference>
<name>A0A162JEF5_CORDF</name>
<gene>
    <name evidence="11" type="ORF">LEL_10355</name>
</gene>
<protein>
    <submittedName>
        <fullName evidence="11">Peptidase M18</fullName>
    </submittedName>
</protein>
<dbReference type="GO" id="GO:0070006">
    <property type="term" value="F:metalloaminopeptidase activity"/>
    <property type="evidence" value="ECO:0007669"/>
    <property type="project" value="TreeGrafter"/>
</dbReference>
<accession>A0A162JEF5</accession>
<evidence type="ECO:0000256" key="4">
    <source>
        <dbReference type="ARBA" id="ARBA00022670"/>
    </source>
</evidence>
<dbReference type="EMBL" id="AZHF01000012">
    <property type="protein sequence ID" value="OAA67732.1"/>
    <property type="molecule type" value="Genomic_DNA"/>
</dbReference>
<evidence type="ECO:0000256" key="3">
    <source>
        <dbReference type="ARBA" id="ARBA00022438"/>
    </source>
</evidence>
<keyword evidence="6 9" id="KW-0378">Hydrolase</keyword>
<comment type="caution">
    <text evidence="11">The sequence shown here is derived from an EMBL/GenBank/DDBJ whole genome shotgun (WGS) entry which is preliminary data.</text>
</comment>
<dbReference type="PANTHER" id="PTHR28570">
    <property type="entry name" value="ASPARTYL AMINOPEPTIDASE"/>
    <property type="match status" value="1"/>
</dbReference>
<dbReference type="GO" id="GO:0006508">
    <property type="term" value="P:proteolysis"/>
    <property type="evidence" value="ECO:0007669"/>
    <property type="project" value="UniProtKB-KW"/>
</dbReference>
<feature type="region of interest" description="Disordered" evidence="10">
    <location>
        <begin position="1"/>
        <end position="42"/>
    </location>
</feature>
<evidence type="ECO:0000313" key="12">
    <source>
        <dbReference type="Proteomes" id="UP000076881"/>
    </source>
</evidence>
<dbReference type="Pfam" id="PF02127">
    <property type="entry name" value="Peptidase_M18"/>
    <property type="match status" value="1"/>
</dbReference>
<evidence type="ECO:0000256" key="10">
    <source>
        <dbReference type="SAM" id="MobiDB-lite"/>
    </source>
</evidence>
<proteinExistence type="inferred from homology"/>
<dbReference type="PANTHER" id="PTHR28570:SF4">
    <property type="entry name" value="VACUOLAR AMINOPEPTIDASE 1"/>
    <property type="match status" value="1"/>
</dbReference>
<sequence length="514" mass="54910">MSRMTGREPSSPTGSYATVGSSSVSRQPATPTTAARQPQEYTPEQFTQPFCDFMTQNPTPFHVVDYCKTKLRDAGFHELPSRESWADEIHPGGKYFTSRNGSALIAFSVGRAYKPGNGVAMIAGHIDANTAKLKPVGAKPVNEAGCIQLGVAPYASGLNPTWWDRDLGIAGRVVVRDPDTVGGKTTTRLVKLGWPVAKVATVAAHLSNPAFFGDGNQETRMAPIIGLAGAYSAAERRPLGRPGDFVHGQPAELVQLVAGELGISYTQIANWDLELFDFQPAQVFGMRKELITAGRLDDKLCSWAAVMGLLTARHDGEDDGHVQLVSLFDDEEIGGKLRQGHGSTFLPTTVERMVEALARSAKTPPPSYGPEILGQTYARSFLIASDVSHAGHPNFLDKYMEGHVPTLNTGLAIKHDPNGGFSTDAVSASVLMRVAELIGATVQPYQARNDVRAGGSIGPVLSSMMGCRATDAGIVQLSMHSVRATTGALDPGLGALFYKGFLENWGKIDGEYAP</sequence>
<evidence type="ECO:0000256" key="5">
    <source>
        <dbReference type="ARBA" id="ARBA00022723"/>
    </source>
</evidence>
<dbReference type="Gene3D" id="2.30.250.10">
    <property type="entry name" value="Aminopeptidase i, Domain 2"/>
    <property type="match status" value="1"/>
</dbReference>
<dbReference type="GO" id="GO:0000324">
    <property type="term" value="C:fungal-type vacuole"/>
    <property type="evidence" value="ECO:0007669"/>
    <property type="project" value="TreeGrafter"/>
</dbReference>
<dbReference type="AlphaFoldDB" id="A0A162JEF5"/>
<dbReference type="SUPFAM" id="SSF101821">
    <property type="entry name" value="Aminopeptidase/glucanase lid domain"/>
    <property type="match status" value="1"/>
</dbReference>
<keyword evidence="3 9" id="KW-0031">Aminopeptidase</keyword>
<feature type="compositionally biased region" description="Polar residues" evidence="10">
    <location>
        <begin position="8"/>
        <end position="42"/>
    </location>
</feature>
<comment type="similarity">
    <text evidence="2 9">Belongs to the peptidase M18 family.</text>
</comment>
<dbReference type="SUPFAM" id="SSF53187">
    <property type="entry name" value="Zn-dependent exopeptidases"/>
    <property type="match status" value="1"/>
</dbReference>
<comment type="cofactor">
    <cofactor evidence="1">
        <name>Zn(2+)</name>
        <dbReference type="ChEBI" id="CHEBI:29105"/>
    </cofactor>
</comment>
<dbReference type="OrthoDB" id="9880441at2759"/>
<dbReference type="Proteomes" id="UP000076881">
    <property type="component" value="Unassembled WGS sequence"/>
</dbReference>
<evidence type="ECO:0000256" key="9">
    <source>
        <dbReference type="RuleBase" id="RU004386"/>
    </source>
</evidence>
<dbReference type="InterPro" id="IPR023358">
    <property type="entry name" value="Peptidase_M18_dom2"/>
</dbReference>
<evidence type="ECO:0000256" key="6">
    <source>
        <dbReference type="ARBA" id="ARBA00022801"/>
    </source>
</evidence>
<keyword evidence="12" id="KW-1185">Reference proteome</keyword>
<evidence type="ECO:0000256" key="7">
    <source>
        <dbReference type="ARBA" id="ARBA00022833"/>
    </source>
</evidence>
<evidence type="ECO:0000256" key="8">
    <source>
        <dbReference type="ARBA" id="ARBA00023049"/>
    </source>
</evidence>
<keyword evidence="8 9" id="KW-0482">Metalloprotease</keyword>
<evidence type="ECO:0000256" key="2">
    <source>
        <dbReference type="ARBA" id="ARBA00008290"/>
    </source>
</evidence>
<evidence type="ECO:0000256" key="1">
    <source>
        <dbReference type="ARBA" id="ARBA00001947"/>
    </source>
</evidence>
<dbReference type="PRINTS" id="PR00932">
    <property type="entry name" value="AMINO1PTASE"/>
</dbReference>